<evidence type="ECO:0000313" key="2">
    <source>
        <dbReference type="Proteomes" id="UP000231259"/>
    </source>
</evidence>
<reference evidence="1 2" key="1">
    <citation type="submission" date="2013-09" db="EMBL/GenBank/DDBJ databases">
        <title>Genome sequencing of Phaeobacter antarcticus sp. nov. SM1211.</title>
        <authorList>
            <person name="Zhang X.-Y."/>
            <person name="Liu C."/>
            <person name="Chen X.-L."/>
            <person name="Xie B.-B."/>
            <person name="Qin Q.-L."/>
            <person name="Rong J.-C."/>
            <person name="Zhang Y.-Z."/>
        </authorList>
    </citation>
    <scope>NUCLEOTIDE SEQUENCE [LARGE SCALE GENOMIC DNA]</scope>
    <source>
        <strain evidence="1 2">SM1211</strain>
    </source>
</reference>
<keyword evidence="2" id="KW-1185">Reference proteome</keyword>
<dbReference type="Proteomes" id="UP000231259">
    <property type="component" value="Unassembled WGS sequence"/>
</dbReference>
<gene>
    <name evidence="1" type="ORF">P775_01625</name>
</gene>
<organism evidence="1 2">
    <name type="scientific">Puniceibacterium antarcticum</name>
    <dbReference type="NCBI Taxonomy" id="1206336"/>
    <lineage>
        <taxon>Bacteria</taxon>
        <taxon>Pseudomonadati</taxon>
        <taxon>Pseudomonadota</taxon>
        <taxon>Alphaproteobacteria</taxon>
        <taxon>Rhodobacterales</taxon>
        <taxon>Paracoccaceae</taxon>
        <taxon>Puniceibacterium</taxon>
    </lineage>
</organism>
<name>A0A2G8RKC3_9RHOB</name>
<sequence length="53" mass="5785">MLQAAADPVLRVRAALRTELAGLEKRARDHAKIDSLYHKFVAIPGIVSLFPSA</sequence>
<dbReference type="EMBL" id="AWWI01000017">
    <property type="protein sequence ID" value="PIL22025.1"/>
    <property type="molecule type" value="Genomic_DNA"/>
</dbReference>
<protein>
    <submittedName>
        <fullName evidence="1">Uncharacterized protein</fullName>
    </submittedName>
</protein>
<evidence type="ECO:0000313" key="1">
    <source>
        <dbReference type="EMBL" id="PIL22025.1"/>
    </source>
</evidence>
<comment type="caution">
    <text evidence="1">The sequence shown here is derived from an EMBL/GenBank/DDBJ whole genome shotgun (WGS) entry which is preliminary data.</text>
</comment>
<accession>A0A2G8RKC3</accession>
<proteinExistence type="predicted"/>
<dbReference type="AlphaFoldDB" id="A0A2G8RKC3"/>